<proteinExistence type="inferred from homology"/>
<dbReference type="PROSITE" id="PS01306">
    <property type="entry name" value="UPF0054"/>
    <property type="match status" value="1"/>
</dbReference>
<dbReference type="GO" id="GO:0004521">
    <property type="term" value="F:RNA endonuclease activity"/>
    <property type="evidence" value="ECO:0007669"/>
    <property type="project" value="UniProtKB-UniRule"/>
</dbReference>
<dbReference type="Pfam" id="PF02130">
    <property type="entry name" value="YbeY"/>
    <property type="match status" value="1"/>
</dbReference>
<keyword evidence="7" id="KW-0698">rRNA processing</keyword>
<dbReference type="Gene3D" id="3.40.390.30">
    <property type="entry name" value="Metalloproteases ('zincins'), catalytic domain"/>
    <property type="match status" value="1"/>
</dbReference>
<feature type="binding site" evidence="7">
    <location>
        <position position="124"/>
    </location>
    <ligand>
        <name>Zn(2+)</name>
        <dbReference type="ChEBI" id="CHEBI:29105"/>
        <note>catalytic</note>
    </ligand>
</feature>
<evidence type="ECO:0000256" key="3">
    <source>
        <dbReference type="ARBA" id="ARBA00022723"/>
    </source>
</evidence>
<comment type="function">
    <text evidence="7">Single strand-specific metallo-endoribonuclease involved in late-stage 70S ribosome quality control and in maturation of the 3' terminus of the 16S rRNA.</text>
</comment>
<protein>
    <recommendedName>
        <fullName evidence="7">Endoribonuclease YbeY</fullName>
        <ecNumber evidence="7">3.1.-.-</ecNumber>
    </recommendedName>
</protein>
<keyword evidence="3 7" id="KW-0479">Metal-binding</keyword>
<dbReference type="InterPro" id="IPR002036">
    <property type="entry name" value="YbeY"/>
</dbReference>
<accession>A0A1J4T8I4</accession>
<dbReference type="HAMAP" id="MF_00009">
    <property type="entry name" value="Endoribonucl_YbeY"/>
    <property type="match status" value="1"/>
</dbReference>
<evidence type="ECO:0000256" key="5">
    <source>
        <dbReference type="ARBA" id="ARBA00022801"/>
    </source>
</evidence>
<dbReference type="STRING" id="1805146.AUJ27_03915"/>
<feature type="binding site" evidence="7">
    <location>
        <position position="118"/>
    </location>
    <ligand>
        <name>Zn(2+)</name>
        <dbReference type="ChEBI" id="CHEBI:29105"/>
        <note>catalytic</note>
    </ligand>
</feature>
<comment type="caution">
    <text evidence="8">The sequence shown here is derived from an EMBL/GenBank/DDBJ whole genome shotgun (WGS) entry which is preliminary data.</text>
</comment>
<comment type="subcellular location">
    <subcellularLocation>
        <location evidence="7">Cytoplasm</location>
    </subcellularLocation>
</comment>
<dbReference type="PANTHER" id="PTHR46986:SF1">
    <property type="entry name" value="ENDORIBONUCLEASE YBEY, CHLOROPLASTIC"/>
    <property type="match status" value="1"/>
</dbReference>
<dbReference type="EMBL" id="MNUU01000075">
    <property type="protein sequence ID" value="OIO06543.1"/>
    <property type="molecule type" value="Genomic_DNA"/>
</dbReference>
<dbReference type="AlphaFoldDB" id="A0A1J4T8I4"/>
<keyword evidence="6 7" id="KW-0862">Zinc</keyword>
<keyword evidence="7" id="KW-0690">Ribosome biogenesis</keyword>
<keyword evidence="2 7" id="KW-0540">Nuclease</keyword>
<dbReference type="GO" id="GO:0004222">
    <property type="term" value="F:metalloendopeptidase activity"/>
    <property type="evidence" value="ECO:0007669"/>
    <property type="project" value="InterPro"/>
</dbReference>
<gene>
    <name evidence="7" type="primary">ybeY</name>
    <name evidence="8" type="ORF">AUJ27_03915</name>
</gene>
<dbReference type="SUPFAM" id="SSF55486">
    <property type="entry name" value="Metalloproteases ('zincins'), catalytic domain"/>
    <property type="match status" value="1"/>
</dbReference>
<dbReference type="InterPro" id="IPR023091">
    <property type="entry name" value="MetalPrtase_cat_dom_sf_prd"/>
</dbReference>
<feature type="binding site" evidence="7">
    <location>
        <position position="114"/>
    </location>
    <ligand>
        <name>Zn(2+)</name>
        <dbReference type="ChEBI" id="CHEBI:29105"/>
        <note>catalytic</note>
    </ligand>
</feature>
<evidence type="ECO:0000313" key="9">
    <source>
        <dbReference type="Proteomes" id="UP000183192"/>
    </source>
</evidence>
<dbReference type="Proteomes" id="UP000183192">
    <property type="component" value="Unassembled WGS sequence"/>
</dbReference>
<evidence type="ECO:0000256" key="2">
    <source>
        <dbReference type="ARBA" id="ARBA00022722"/>
    </source>
</evidence>
<dbReference type="PANTHER" id="PTHR46986">
    <property type="entry name" value="ENDORIBONUCLEASE YBEY, CHLOROPLASTIC"/>
    <property type="match status" value="1"/>
</dbReference>
<keyword evidence="5 7" id="KW-0378">Hydrolase</keyword>
<sequence length="146" mass="17096">MVITVKNNTNSRIIFKKIKLTVAKFIDYFYSRKLNINKKYNKSNLEVSIVFVGAGLMKKLNSRYRRINKATDVLSFSGDNNFIGEILINYARIKIQAKKYKHTLNQELVFILIHGLLHLLGYDDKTTKGRQKMEKISNDFLKYSRI</sequence>
<evidence type="ECO:0000256" key="4">
    <source>
        <dbReference type="ARBA" id="ARBA00022759"/>
    </source>
</evidence>
<dbReference type="GO" id="GO:0006364">
    <property type="term" value="P:rRNA processing"/>
    <property type="evidence" value="ECO:0007669"/>
    <property type="project" value="UniProtKB-UniRule"/>
</dbReference>
<name>A0A1J4T8I4_9BACT</name>
<reference evidence="8 9" key="1">
    <citation type="journal article" date="2016" name="Environ. Microbiol.">
        <title>Genomic resolution of a cold subsurface aquifer community provides metabolic insights for novel microbes adapted to high CO concentrations.</title>
        <authorList>
            <person name="Probst A.J."/>
            <person name="Castelle C.J."/>
            <person name="Singh A."/>
            <person name="Brown C.T."/>
            <person name="Anantharaman K."/>
            <person name="Sharon I."/>
            <person name="Hug L.A."/>
            <person name="Burstein D."/>
            <person name="Emerson J.B."/>
            <person name="Thomas B.C."/>
            <person name="Banfield J.F."/>
        </authorList>
    </citation>
    <scope>NUCLEOTIDE SEQUENCE [LARGE SCALE GENOMIC DNA]</scope>
    <source>
        <strain evidence="8">CG1_02_37_44</strain>
    </source>
</reference>
<dbReference type="GO" id="GO:0005737">
    <property type="term" value="C:cytoplasm"/>
    <property type="evidence" value="ECO:0007669"/>
    <property type="project" value="UniProtKB-SubCell"/>
</dbReference>
<evidence type="ECO:0000256" key="1">
    <source>
        <dbReference type="ARBA" id="ARBA00010875"/>
    </source>
</evidence>
<dbReference type="NCBIfam" id="TIGR00043">
    <property type="entry name" value="rRNA maturation RNase YbeY"/>
    <property type="match status" value="1"/>
</dbReference>
<evidence type="ECO:0000256" key="6">
    <source>
        <dbReference type="ARBA" id="ARBA00022833"/>
    </source>
</evidence>
<comment type="cofactor">
    <cofactor evidence="7">
        <name>Zn(2+)</name>
        <dbReference type="ChEBI" id="CHEBI:29105"/>
    </cofactor>
    <text evidence="7">Binds 1 zinc ion.</text>
</comment>
<keyword evidence="4 7" id="KW-0255">Endonuclease</keyword>
<keyword evidence="7" id="KW-0963">Cytoplasm</keyword>
<dbReference type="GO" id="GO:0008270">
    <property type="term" value="F:zinc ion binding"/>
    <property type="evidence" value="ECO:0007669"/>
    <property type="project" value="UniProtKB-UniRule"/>
</dbReference>
<dbReference type="InterPro" id="IPR020549">
    <property type="entry name" value="YbeY_CS"/>
</dbReference>
<comment type="similarity">
    <text evidence="1 7">Belongs to the endoribonuclease YbeY family.</text>
</comment>
<evidence type="ECO:0000256" key="7">
    <source>
        <dbReference type="HAMAP-Rule" id="MF_00009"/>
    </source>
</evidence>
<dbReference type="EC" id="3.1.-.-" evidence="7"/>
<organism evidence="8 9">
    <name type="scientific">Candidatus Falkowbacteria bacterium CG1_02_37_44</name>
    <dbReference type="NCBI Taxonomy" id="1805146"/>
    <lineage>
        <taxon>Bacteria</taxon>
        <taxon>Candidatus Falkowiibacteriota</taxon>
    </lineage>
</organism>
<evidence type="ECO:0000313" key="8">
    <source>
        <dbReference type="EMBL" id="OIO06543.1"/>
    </source>
</evidence>